<reference evidence="4" key="1">
    <citation type="submission" date="2012-12" db="EMBL/GenBank/DDBJ databases">
        <authorList>
            <person name="Hellsten U."/>
            <person name="Grimwood J."/>
            <person name="Chapman J.A."/>
            <person name="Shapiro H."/>
            <person name="Aerts A."/>
            <person name="Otillar R.P."/>
            <person name="Terry A.Y."/>
            <person name="Boore J.L."/>
            <person name="Simakov O."/>
            <person name="Marletaz F."/>
            <person name="Cho S.-J."/>
            <person name="Edsinger-Gonzales E."/>
            <person name="Havlak P."/>
            <person name="Kuo D.-H."/>
            <person name="Larsson T."/>
            <person name="Lv J."/>
            <person name="Arendt D."/>
            <person name="Savage R."/>
            <person name="Osoegawa K."/>
            <person name="de Jong P."/>
            <person name="Lindberg D.R."/>
            <person name="Seaver E.C."/>
            <person name="Weisblat D.A."/>
            <person name="Putnam N.H."/>
            <person name="Grigoriev I.V."/>
            <person name="Rokhsar D.S."/>
        </authorList>
    </citation>
    <scope>NUCLEOTIDE SEQUENCE</scope>
</reference>
<dbReference type="Proteomes" id="UP000015101">
    <property type="component" value="Unassembled WGS sequence"/>
</dbReference>
<feature type="compositionally biased region" description="Polar residues" evidence="1">
    <location>
        <begin position="119"/>
        <end position="137"/>
    </location>
</feature>
<organism evidence="3 4">
    <name type="scientific">Helobdella robusta</name>
    <name type="common">Californian leech</name>
    <dbReference type="NCBI Taxonomy" id="6412"/>
    <lineage>
        <taxon>Eukaryota</taxon>
        <taxon>Metazoa</taxon>
        <taxon>Spiralia</taxon>
        <taxon>Lophotrochozoa</taxon>
        <taxon>Annelida</taxon>
        <taxon>Clitellata</taxon>
        <taxon>Hirudinea</taxon>
        <taxon>Rhynchobdellida</taxon>
        <taxon>Glossiphoniidae</taxon>
        <taxon>Helobdella</taxon>
    </lineage>
</organism>
<keyword evidence="4" id="KW-1185">Reference proteome</keyword>
<dbReference type="GeneID" id="20198112"/>
<dbReference type="RefSeq" id="XP_009009166.1">
    <property type="nucleotide sequence ID" value="XM_009010918.1"/>
</dbReference>
<feature type="region of interest" description="Disordered" evidence="1">
    <location>
        <begin position="197"/>
        <end position="219"/>
    </location>
</feature>
<feature type="region of interest" description="Disordered" evidence="1">
    <location>
        <begin position="270"/>
        <end position="290"/>
    </location>
</feature>
<dbReference type="AlphaFoldDB" id="T1ENG2"/>
<protein>
    <submittedName>
        <fullName evidence="2 3">Uncharacterized protein</fullName>
    </submittedName>
</protein>
<feature type="compositionally biased region" description="Basic and acidic residues" evidence="1">
    <location>
        <begin position="107"/>
        <end position="118"/>
    </location>
</feature>
<dbReference type="CTD" id="20198112"/>
<gene>
    <name evidence="3" type="primary">20198112</name>
    <name evidence="2" type="ORF">HELRODRAFT_158980</name>
</gene>
<name>T1ENG2_HELRO</name>
<feature type="compositionally biased region" description="Basic and acidic residues" evidence="1">
    <location>
        <begin position="270"/>
        <end position="284"/>
    </location>
</feature>
<feature type="region of interest" description="Disordered" evidence="1">
    <location>
        <begin position="107"/>
        <end position="137"/>
    </location>
</feature>
<dbReference type="KEGG" id="hro:HELRODRAFT_158980"/>
<feature type="compositionally biased region" description="Basic and acidic residues" evidence="1">
    <location>
        <begin position="197"/>
        <end position="216"/>
    </location>
</feature>
<dbReference type="EnsemblMetazoa" id="HelroT158980">
    <property type="protein sequence ID" value="HelroP158980"/>
    <property type="gene ID" value="HelroG158980"/>
</dbReference>
<evidence type="ECO:0000313" key="4">
    <source>
        <dbReference type="Proteomes" id="UP000015101"/>
    </source>
</evidence>
<sequence>MSLIPKHMITWVMWNSMASEIYLNKDELNIGEHLFFTYCVYQFLQHLRCSVSSEDSYSYEPVDELDLKPFGKRSLLLPQRSTNVEKSLSDVCEEIYEIGEPIATEALIDRKPKPKESSQLRGGSLSEENNTPKSTNSLLFKQLKKTSYTHFEAKSFSGKTENENNKKTPEILSTANSLVLEMKKSFPYSKELSMNKTDDLSNNKNSCSKDVDKTEKTPTNSYLNKKESLRKTNYIDTKKLYPANDKLSVTKPLISGGTYSEKLTIHSEEKEKSVKFNSLEKSKPDQSSVTTDEEMGWYFSDISRNCAEKKLKELKKV</sequence>
<reference evidence="3" key="3">
    <citation type="submission" date="2015-06" db="UniProtKB">
        <authorList>
            <consortium name="EnsemblMetazoa"/>
        </authorList>
    </citation>
    <scope>IDENTIFICATION</scope>
</reference>
<evidence type="ECO:0000313" key="2">
    <source>
        <dbReference type="EMBL" id="ESO12446.1"/>
    </source>
</evidence>
<dbReference type="InParanoid" id="T1ENG2"/>
<dbReference type="EMBL" id="AMQM01000171">
    <property type="status" value="NOT_ANNOTATED_CDS"/>
    <property type="molecule type" value="Genomic_DNA"/>
</dbReference>
<accession>T1ENG2</accession>
<dbReference type="HOGENOM" id="CLU_877926_0_0_1"/>
<proteinExistence type="predicted"/>
<reference evidence="2 4" key="2">
    <citation type="journal article" date="2013" name="Nature">
        <title>Insights into bilaterian evolution from three spiralian genomes.</title>
        <authorList>
            <person name="Simakov O."/>
            <person name="Marletaz F."/>
            <person name="Cho S.J."/>
            <person name="Edsinger-Gonzales E."/>
            <person name="Havlak P."/>
            <person name="Hellsten U."/>
            <person name="Kuo D.H."/>
            <person name="Larsson T."/>
            <person name="Lv J."/>
            <person name="Arendt D."/>
            <person name="Savage R."/>
            <person name="Osoegawa K."/>
            <person name="de Jong P."/>
            <person name="Grimwood J."/>
            <person name="Chapman J.A."/>
            <person name="Shapiro H."/>
            <person name="Aerts A."/>
            <person name="Otillar R.P."/>
            <person name="Terry A.Y."/>
            <person name="Boore J.L."/>
            <person name="Grigoriev I.V."/>
            <person name="Lindberg D.R."/>
            <person name="Seaver E.C."/>
            <person name="Weisblat D.A."/>
            <person name="Putnam N.H."/>
            <person name="Rokhsar D.S."/>
        </authorList>
    </citation>
    <scope>NUCLEOTIDE SEQUENCE</scope>
</reference>
<dbReference type="EMBL" id="KB095811">
    <property type="protein sequence ID" value="ESO12446.1"/>
    <property type="molecule type" value="Genomic_DNA"/>
</dbReference>
<evidence type="ECO:0000256" key="1">
    <source>
        <dbReference type="SAM" id="MobiDB-lite"/>
    </source>
</evidence>
<evidence type="ECO:0000313" key="3">
    <source>
        <dbReference type="EnsemblMetazoa" id="HelroP158980"/>
    </source>
</evidence>